<dbReference type="InterPro" id="IPR036396">
    <property type="entry name" value="Cyt_P450_sf"/>
</dbReference>
<reference evidence="1 2" key="1">
    <citation type="journal article" date="2021" name="Commun. Biol.">
        <title>The genome of Shorea leprosula (Dipterocarpaceae) highlights the ecological relevance of drought in aseasonal tropical rainforests.</title>
        <authorList>
            <person name="Ng K.K.S."/>
            <person name="Kobayashi M.J."/>
            <person name="Fawcett J.A."/>
            <person name="Hatakeyama M."/>
            <person name="Paape T."/>
            <person name="Ng C.H."/>
            <person name="Ang C.C."/>
            <person name="Tnah L.H."/>
            <person name="Lee C.T."/>
            <person name="Nishiyama T."/>
            <person name="Sese J."/>
            <person name="O'Brien M.J."/>
            <person name="Copetti D."/>
            <person name="Mohd Noor M.I."/>
            <person name="Ong R.C."/>
            <person name="Putra M."/>
            <person name="Sireger I.Z."/>
            <person name="Indrioko S."/>
            <person name="Kosugi Y."/>
            <person name="Izuno A."/>
            <person name="Isagi Y."/>
            <person name="Lee S.L."/>
            <person name="Shimizu K.K."/>
        </authorList>
    </citation>
    <scope>NUCLEOTIDE SEQUENCE [LARGE SCALE GENOMIC DNA]</scope>
    <source>
        <strain evidence="1">214</strain>
    </source>
</reference>
<protein>
    <recommendedName>
        <fullName evidence="3">Cytochrome P450</fullName>
    </recommendedName>
</protein>
<dbReference type="GO" id="GO:0004497">
    <property type="term" value="F:monooxygenase activity"/>
    <property type="evidence" value="ECO:0007669"/>
    <property type="project" value="InterPro"/>
</dbReference>
<dbReference type="GO" id="GO:0020037">
    <property type="term" value="F:heme binding"/>
    <property type="evidence" value="ECO:0007669"/>
    <property type="project" value="InterPro"/>
</dbReference>
<proteinExistence type="predicted"/>
<evidence type="ECO:0000313" key="1">
    <source>
        <dbReference type="EMBL" id="GKV33727.1"/>
    </source>
</evidence>
<evidence type="ECO:0000313" key="2">
    <source>
        <dbReference type="Proteomes" id="UP001054252"/>
    </source>
</evidence>
<name>A0AAV5L9N8_9ROSI</name>
<organism evidence="1 2">
    <name type="scientific">Rubroshorea leprosula</name>
    <dbReference type="NCBI Taxonomy" id="152421"/>
    <lineage>
        <taxon>Eukaryota</taxon>
        <taxon>Viridiplantae</taxon>
        <taxon>Streptophyta</taxon>
        <taxon>Embryophyta</taxon>
        <taxon>Tracheophyta</taxon>
        <taxon>Spermatophyta</taxon>
        <taxon>Magnoliopsida</taxon>
        <taxon>eudicotyledons</taxon>
        <taxon>Gunneridae</taxon>
        <taxon>Pentapetalae</taxon>
        <taxon>rosids</taxon>
        <taxon>malvids</taxon>
        <taxon>Malvales</taxon>
        <taxon>Dipterocarpaceae</taxon>
        <taxon>Rubroshorea</taxon>
    </lineage>
</organism>
<dbReference type="PANTHER" id="PTHR47951">
    <property type="entry name" value="OS08G0547900 PROTEIN"/>
    <property type="match status" value="1"/>
</dbReference>
<dbReference type="EMBL" id="BPVZ01000102">
    <property type="protein sequence ID" value="GKV33727.1"/>
    <property type="molecule type" value="Genomic_DNA"/>
</dbReference>
<gene>
    <name evidence="1" type="ORF">SLEP1_g42191</name>
</gene>
<dbReference type="SUPFAM" id="SSF48264">
    <property type="entry name" value="Cytochrome P450"/>
    <property type="match status" value="1"/>
</dbReference>
<dbReference type="GO" id="GO:0005506">
    <property type="term" value="F:iron ion binding"/>
    <property type="evidence" value="ECO:0007669"/>
    <property type="project" value="InterPro"/>
</dbReference>
<evidence type="ECO:0008006" key="3">
    <source>
        <dbReference type="Google" id="ProtNLM"/>
    </source>
</evidence>
<dbReference type="GO" id="GO:0016705">
    <property type="term" value="F:oxidoreductase activity, acting on paired donors, with incorporation or reduction of molecular oxygen"/>
    <property type="evidence" value="ECO:0007669"/>
    <property type="project" value="InterPro"/>
</dbReference>
<sequence>MMKYALATLLNTFEWEIPIEVELDVSEKFGAVMKKMNPLVAIPIPRLATLEQYY</sequence>
<dbReference type="PANTHER" id="PTHR47951:SF7">
    <property type="entry name" value="FLAVONOID 3',5'-HYDROXYLASE-LIKE ISOFORM X1"/>
    <property type="match status" value="1"/>
</dbReference>
<comment type="caution">
    <text evidence="1">The sequence shown here is derived from an EMBL/GenBank/DDBJ whole genome shotgun (WGS) entry which is preliminary data.</text>
</comment>
<dbReference type="AlphaFoldDB" id="A0AAV5L9N8"/>
<dbReference type="Proteomes" id="UP001054252">
    <property type="component" value="Unassembled WGS sequence"/>
</dbReference>
<keyword evidence="2" id="KW-1185">Reference proteome</keyword>
<accession>A0AAV5L9N8</accession>